<organism evidence="2 3">
    <name type="scientific">Jeotgalicoccus nanhaiensis</name>
    <dbReference type="NCBI Taxonomy" id="568603"/>
    <lineage>
        <taxon>Bacteria</taxon>
        <taxon>Bacillati</taxon>
        <taxon>Bacillota</taxon>
        <taxon>Bacilli</taxon>
        <taxon>Bacillales</taxon>
        <taxon>Staphylococcaceae</taxon>
        <taxon>Jeotgalicoccus</taxon>
    </lineage>
</organism>
<keyword evidence="3" id="KW-1185">Reference proteome</keyword>
<dbReference type="Proteomes" id="UP000647980">
    <property type="component" value="Unassembled WGS sequence"/>
</dbReference>
<keyword evidence="1" id="KW-0812">Transmembrane</keyword>
<feature type="transmembrane region" description="Helical" evidence="1">
    <location>
        <begin position="12"/>
        <end position="30"/>
    </location>
</feature>
<reference evidence="2 3" key="1">
    <citation type="submission" date="2020-10" db="EMBL/GenBank/DDBJ databases">
        <title>Mouse Oral microbiota.</title>
        <authorList>
            <person name="Joseph S."/>
            <person name="Aduse-Opoku J."/>
        </authorList>
    </citation>
    <scope>NUCLEOTIDE SEQUENCE [LARGE SCALE GENOMIC DNA]</scope>
    <source>
        <strain evidence="2 3">19428wE5_W307</strain>
    </source>
</reference>
<proteinExistence type="predicted"/>
<feature type="transmembrane region" description="Helical" evidence="1">
    <location>
        <begin position="42"/>
        <end position="59"/>
    </location>
</feature>
<evidence type="ECO:0000313" key="3">
    <source>
        <dbReference type="Proteomes" id="UP000647980"/>
    </source>
</evidence>
<evidence type="ECO:0000313" key="2">
    <source>
        <dbReference type="EMBL" id="MBF0754722.1"/>
    </source>
</evidence>
<evidence type="ECO:0000256" key="1">
    <source>
        <dbReference type="SAM" id="Phobius"/>
    </source>
</evidence>
<keyword evidence="1" id="KW-1133">Transmembrane helix</keyword>
<feature type="transmembrane region" description="Helical" evidence="1">
    <location>
        <begin position="71"/>
        <end position="93"/>
    </location>
</feature>
<comment type="caution">
    <text evidence="2">The sequence shown here is derived from an EMBL/GenBank/DDBJ whole genome shotgun (WGS) entry which is preliminary data.</text>
</comment>
<name>A0ABR9Y0L4_9STAP</name>
<dbReference type="EMBL" id="JADGLW010000010">
    <property type="protein sequence ID" value="MBF0754722.1"/>
    <property type="molecule type" value="Genomic_DNA"/>
</dbReference>
<sequence>MKKAPKDDFITKYFLTIIILGTFLINSISMTDGFKENVGTHFALTLILSFMTLSIELFVNNKNLDPKEKAIKAGIPIVLFTLIVFAFSTVFLYV</sequence>
<protein>
    <submittedName>
        <fullName evidence="2">Uncharacterized protein</fullName>
    </submittedName>
</protein>
<keyword evidence="1" id="KW-0472">Membrane</keyword>
<dbReference type="RefSeq" id="WP_135099294.1">
    <property type="nucleotide sequence ID" value="NZ_JADGLW010000010.1"/>
</dbReference>
<accession>A0ABR9Y0L4</accession>
<gene>
    <name evidence="2" type="ORF">IR135_10830</name>
</gene>